<dbReference type="Gene3D" id="1.10.600.10">
    <property type="entry name" value="Farnesyl Diphosphate Synthase"/>
    <property type="match status" value="1"/>
</dbReference>
<dbReference type="InterPro" id="IPR017827">
    <property type="entry name" value="HSQ_synthase_HpnC"/>
</dbReference>
<dbReference type="SUPFAM" id="SSF48576">
    <property type="entry name" value="Terpenoid synthases"/>
    <property type="match status" value="1"/>
</dbReference>
<dbReference type="NCBIfam" id="TIGR03464">
    <property type="entry name" value="HpnC"/>
    <property type="match status" value="1"/>
</dbReference>
<dbReference type="SFLD" id="SFLDS00005">
    <property type="entry name" value="Isoprenoid_Synthase_Type_I"/>
    <property type="match status" value="1"/>
</dbReference>
<gene>
    <name evidence="1" type="primary">hpnC</name>
    <name evidence="1" type="ORF">C6568_02440</name>
</gene>
<protein>
    <submittedName>
        <fullName evidence="1">Squalene synthase HpnC</fullName>
    </submittedName>
</protein>
<dbReference type="PANTHER" id="PTHR31480">
    <property type="entry name" value="BIFUNCTIONAL LYCOPENE CYCLASE/PHYTOENE SYNTHASE"/>
    <property type="match status" value="1"/>
</dbReference>
<dbReference type="SFLD" id="SFLDG01018">
    <property type="entry name" value="Squalene/Phytoene_Synthase_Lik"/>
    <property type="match status" value="1"/>
</dbReference>
<name>A0A2R3QGN5_9BURK</name>
<organism evidence="1 2">
    <name type="scientific">Melaminivora suipulveris</name>
    <dbReference type="NCBI Taxonomy" id="2109913"/>
    <lineage>
        <taxon>Bacteria</taxon>
        <taxon>Pseudomonadati</taxon>
        <taxon>Pseudomonadota</taxon>
        <taxon>Betaproteobacteria</taxon>
        <taxon>Burkholderiales</taxon>
        <taxon>Comamonadaceae</taxon>
        <taxon>Melaminivora</taxon>
    </lineage>
</organism>
<reference evidence="1 2" key="1">
    <citation type="submission" date="2018-03" db="EMBL/GenBank/DDBJ databases">
        <title>Genome sequencing of Melaminivora sp.</title>
        <authorList>
            <person name="Kim S.-J."/>
            <person name="Heo J."/>
            <person name="Ahn J.-H."/>
            <person name="Kwon S.-W."/>
        </authorList>
    </citation>
    <scope>NUCLEOTIDE SEQUENCE [LARGE SCALE GENOMIC DNA]</scope>
    <source>
        <strain evidence="1 2">SC2-9</strain>
    </source>
</reference>
<keyword evidence="2" id="KW-1185">Reference proteome</keyword>
<evidence type="ECO:0000313" key="1">
    <source>
        <dbReference type="EMBL" id="AVO50914.1"/>
    </source>
</evidence>
<evidence type="ECO:0000313" key="2">
    <source>
        <dbReference type="Proteomes" id="UP000237925"/>
    </source>
</evidence>
<dbReference type="EMBL" id="CP027667">
    <property type="protein sequence ID" value="AVO50914.1"/>
    <property type="molecule type" value="Genomic_DNA"/>
</dbReference>
<dbReference type="InterPro" id="IPR008949">
    <property type="entry name" value="Isoprenoid_synthase_dom_sf"/>
</dbReference>
<accession>A0A2R3QGN5</accession>
<dbReference type="AlphaFoldDB" id="A0A2R3QGN5"/>
<dbReference type="InterPro" id="IPR044843">
    <property type="entry name" value="Trans_IPPS_bact-type"/>
</dbReference>
<dbReference type="OrthoDB" id="9807580at2"/>
<proteinExistence type="predicted"/>
<dbReference type="KEGG" id="mela:C6568_02440"/>
<dbReference type="InterPro" id="IPR002060">
    <property type="entry name" value="Squ/phyt_synthse"/>
</dbReference>
<dbReference type="Pfam" id="PF00494">
    <property type="entry name" value="SQS_PSY"/>
    <property type="match status" value="1"/>
</dbReference>
<dbReference type="Proteomes" id="UP000237925">
    <property type="component" value="Chromosome"/>
</dbReference>
<dbReference type="SFLD" id="SFLDG01212">
    <property type="entry name" value="Phytoene_synthase_like"/>
    <property type="match status" value="1"/>
</dbReference>
<dbReference type="GO" id="GO:0004311">
    <property type="term" value="F:geranylgeranyl diphosphate synthase activity"/>
    <property type="evidence" value="ECO:0007669"/>
    <property type="project" value="InterPro"/>
</dbReference>
<sequence length="278" mass="30077">MPLPVAHYENFPVASLLCPAPLRAPIAALYAFARTADDLADEGAATSSQRLADLHAYRAELQAIAGGGAPGPRWMAVFAPLAAALRSHDLPLPLLHDLLDAFEQDVRMTASGATYPDRAALLDYCRRSANPVGRLLLHLYGVRDEIALARSDAICSALQLINFWQDLSVDLPRARHYLTDADCAAHGVRRGDLAALRRTPESDALVLDCAAWARALMLQGAPLVHQLPGRAGWELRLVVQGGLRVLDKVQALAGASLLARPVLRAPDWLRMLARAARM</sequence>